<evidence type="ECO:0008006" key="11">
    <source>
        <dbReference type="Google" id="ProtNLM"/>
    </source>
</evidence>
<sequence>MNALIGLMVQVMLPLSLLVAAGGWWAARMGEGPDADLLRGQLNRLVLYVFYPAILFAVAASTPISLDLLTVPFLVGVGTLANGALLYLLLWKTRLGAGLHDTTRAALMLGGMFGNTFNVGAPVLEFFFGNGAMRYAIFNDMFMTMPFVWTLGVWIATRLGSHAEGERPDVLRTVLMMPPIWAFVLGLAAQYTGLAYPPLVQAARFIGQAAIPVIIFVLGMTIPWRRLVPRTEILVASAVKLLVAPLLIWGLVLAVSDTPSEAQRASLIECATPTFMTSLLLAERFKIDGAASALLIGWSTLLFWLSLPLLMTLGLFH</sequence>
<dbReference type="Pfam" id="PF03547">
    <property type="entry name" value="Mem_trans"/>
    <property type="match status" value="1"/>
</dbReference>
<evidence type="ECO:0000313" key="10">
    <source>
        <dbReference type="Proteomes" id="UP000005019"/>
    </source>
</evidence>
<dbReference type="Proteomes" id="UP000005019">
    <property type="component" value="Unassembled WGS sequence"/>
</dbReference>
<dbReference type="AlphaFoldDB" id="F5RI67"/>
<feature type="transmembrane region" description="Helical" evidence="8">
    <location>
        <begin position="234"/>
        <end position="256"/>
    </location>
</feature>
<feature type="transmembrane region" description="Helical" evidence="8">
    <location>
        <begin position="141"/>
        <end position="161"/>
    </location>
</feature>
<feature type="transmembrane region" description="Helical" evidence="8">
    <location>
        <begin position="70"/>
        <end position="90"/>
    </location>
</feature>
<keyword evidence="6 8" id="KW-1133">Transmembrane helix</keyword>
<dbReference type="InterPro" id="IPR038770">
    <property type="entry name" value="Na+/solute_symporter_sf"/>
</dbReference>
<keyword evidence="5 8" id="KW-0812">Transmembrane</keyword>
<feature type="transmembrane region" description="Helical" evidence="8">
    <location>
        <begin position="294"/>
        <end position="316"/>
    </location>
</feature>
<gene>
    <name evidence="9" type="ORF">METUNv1_04017</name>
</gene>
<feature type="transmembrane region" description="Helical" evidence="8">
    <location>
        <begin position="205"/>
        <end position="222"/>
    </location>
</feature>
<organism evidence="9 10">
    <name type="scientific">Methyloversatilis universalis (strain ATCC BAA-1314 / DSM 25237 / JCM 13912 / CCUG 52030 / FAM5)</name>
    <dbReference type="NCBI Taxonomy" id="1000565"/>
    <lineage>
        <taxon>Bacteria</taxon>
        <taxon>Pseudomonadati</taxon>
        <taxon>Pseudomonadota</taxon>
        <taxon>Betaproteobacteria</taxon>
        <taxon>Nitrosomonadales</taxon>
        <taxon>Sterolibacteriaceae</taxon>
        <taxon>Methyloversatilis</taxon>
    </lineage>
</organism>
<comment type="similarity">
    <text evidence="2">Belongs to the auxin efflux carrier (TC 2.A.69) family.</text>
</comment>
<dbReference type="eggNOG" id="COG0679">
    <property type="taxonomic scope" value="Bacteria"/>
</dbReference>
<keyword evidence="4" id="KW-1003">Cell membrane</keyword>
<evidence type="ECO:0000256" key="7">
    <source>
        <dbReference type="ARBA" id="ARBA00023136"/>
    </source>
</evidence>
<evidence type="ECO:0000313" key="9">
    <source>
        <dbReference type="EMBL" id="EGK70049.1"/>
    </source>
</evidence>
<feature type="transmembrane region" description="Helical" evidence="8">
    <location>
        <begin position="173"/>
        <end position="193"/>
    </location>
</feature>
<keyword evidence="3" id="KW-0813">Transport</keyword>
<evidence type="ECO:0000256" key="8">
    <source>
        <dbReference type="SAM" id="Phobius"/>
    </source>
</evidence>
<protein>
    <recommendedName>
        <fullName evidence="11">Auxin Efflux Carrier</fullName>
    </recommendedName>
</protein>
<feature type="transmembrane region" description="Helical" evidence="8">
    <location>
        <begin position="45"/>
        <end position="64"/>
    </location>
</feature>
<evidence type="ECO:0000256" key="2">
    <source>
        <dbReference type="ARBA" id="ARBA00010145"/>
    </source>
</evidence>
<accession>F5RI67</accession>
<keyword evidence="7 8" id="KW-0472">Membrane</keyword>
<dbReference type="Gene3D" id="1.20.1530.20">
    <property type="match status" value="1"/>
</dbReference>
<dbReference type="STRING" id="1000565.METUNv1_04017"/>
<feature type="transmembrane region" description="Helical" evidence="8">
    <location>
        <begin position="6"/>
        <end position="25"/>
    </location>
</feature>
<feature type="transmembrane region" description="Helical" evidence="8">
    <location>
        <begin position="102"/>
        <end position="121"/>
    </location>
</feature>
<evidence type="ECO:0000256" key="4">
    <source>
        <dbReference type="ARBA" id="ARBA00022475"/>
    </source>
</evidence>
<dbReference type="RefSeq" id="WP_008064854.1">
    <property type="nucleotide sequence ID" value="NZ_AFHG01000059.1"/>
</dbReference>
<evidence type="ECO:0000256" key="3">
    <source>
        <dbReference type="ARBA" id="ARBA00022448"/>
    </source>
</evidence>
<dbReference type="GO" id="GO:0055085">
    <property type="term" value="P:transmembrane transport"/>
    <property type="evidence" value="ECO:0007669"/>
    <property type="project" value="InterPro"/>
</dbReference>
<dbReference type="GO" id="GO:0005886">
    <property type="term" value="C:plasma membrane"/>
    <property type="evidence" value="ECO:0007669"/>
    <property type="project" value="UniProtKB-SubCell"/>
</dbReference>
<name>F5RI67_METUF</name>
<reference evidence="9 10" key="1">
    <citation type="journal article" date="2011" name="J. Bacteriol.">
        <title>Genome sequence of Methyloversatilis universalis FAM5T, a methylotrophic representative of the order Rhodocyclales.</title>
        <authorList>
            <person name="Kittichotirat W."/>
            <person name="Good N.M."/>
            <person name="Hall R."/>
            <person name="Bringel F."/>
            <person name="Lajus A."/>
            <person name="Medigue C."/>
            <person name="Smalley N.E."/>
            <person name="Beck D."/>
            <person name="Bumgarner R."/>
            <person name="Vuilleumier S."/>
            <person name="Kalyuzhnaya M.G."/>
        </authorList>
    </citation>
    <scope>NUCLEOTIDE SEQUENCE [LARGE SCALE GENOMIC DNA]</scope>
    <source>
        <strain evidence="10">ATCC BAA-1314 / JCM 13912 / FAM5</strain>
    </source>
</reference>
<keyword evidence="10" id="KW-1185">Reference proteome</keyword>
<evidence type="ECO:0000256" key="6">
    <source>
        <dbReference type="ARBA" id="ARBA00022989"/>
    </source>
</evidence>
<dbReference type="OrthoDB" id="9798064at2"/>
<dbReference type="PANTHER" id="PTHR36838:SF1">
    <property type="entry name" value="SLR1864 PROTEIN"/>
    <property type="match status" value="1"/>
</dbReference>
<evidence type="ECO:0000256" key="1">
    <source>
        <dbReference type="ARBA" id="ARBA00004651"/>
    </source>
</evidence>
<proteinExistence type="inferred from homology"/>
<comment type="subcellular location">
    <subcellularLocation>
        <location evidence="1">Cell membrane</location>
        <topology evidence="1">Multi-pass membrane protein</topology>
    </subcellularLocation>
</comment>
<comment type="caution">
    <text evidence="9">The sequence shown here is derived from an EMBL/GenBank/DDBJ whole genome shotgun (WGS) entry which is preliminary data.</text>
</comment>
<dbReference type="PANTHER" id="PTHR36838">
    <property type="entry name" value="AUXIN EFFLUX CARRIER FAMILY PROTEIN"/>
    <property type="match status" value="1"/>
</dbReference>
<dbReference type="EMBL" id="AFHG01000059">
    <property type="protein sequence ID" value="EGK70049.1"/>
    <property type="molecule type" value="Genomic_DNA"/>
</dbReference>
<dbReference type="InterPro" id="IPR004776">
    <property type="entry name" value="Mem_transp_PIN-like"/>
</dbReference>
<evidence type="ECO:0000256" key="5">
    <source>
        <dbReference type="ARBA" id="ARBA00022692"/>
    </source>
</evidence>